<name>A0A7V1CYE6_9GAMM</name>
<dbReference type="AlphaFoldDB" id="A0A7V1CYE6"/>
<proteinExistence type="predicted"/>
<reference evidence="2" key="1">
    <citation type="journal article" date="2020" name="mSystems">
        <title>Genome- and Community-Level Interaction Insights into Carbon Utilization and Element Cycling Functions of Hydrothermarchaeota in Hydrothermal Sediment.</title>
        <authorList>
            <person name="Zhou Z."/>
            <person name="Liu Y."/>
            <person name="Xu W."/>
            <person name="Pan J."/>
            <person name="Luo Z.H."/>
            <person name="Li M."/>
        </authorList>
    </citation>
    <scope>NUCLEOTIDE SEQUENCE [LARGE SCALE GENOMIC DNA]</scope>
    <source>
        <strain evidence="2">HyVt-346</strain>
    </source>
</reference>
<accession>A0A7V1CYE6</accession>
<feature type="signal peptide" evidence="1">
    <location>
        <begin position="1"/>
        <end position="20"/>
    </location>
</feature>
<sequence length="101" mass="11467">MKYLAILIIILISTASQAQANSNIKLTTDEGYPYKNLINKAQRIELRYVENDHQVSCKVSVQTLHNQYMGKQQTVSAKTFKKQPLAACLTRVKAKQILNML</sequence>
<evidence type="ECO:0000256" key="1">
    <source>
        <dbReference type="SAM" id="SignalP"/>
    </source>
</evidence>
<dbReference type="Proteomes" id="UP000886188">
    <property type="component" value="Unassembled WGS sequence"/>
</dbReference>
<organism evidence="2">
    <name type="scientific">Pseudoalteromonas prydzensis</name>
    <dbReference type="NCBI Taxonomy" id="182141"/>
    <lineage>
        <taxon>Bacteria</taxon>
        <taxon>Pseudomonadati</taxon>
        <taxon>Pseudomonadota</taxon>
        <taxon>Gammaproteobacteria</taxon>
        <taxon>Alteromonadales</taxon>
        <taxon>Pseudoalteromonadaceae</taxon>
        <taxon>Pseudoalteromonas</taxon>
    </lineage>
</organism>
<evidence type="ECO:0008006" key="3">
    <source>
        <dbReference type="Google" id="ProtNLM"/>
    </source>
</evidence>
<dbReference type="RefSeq" id="WP_283708864.1">
    <property type="nucleotide sequence ID" value="NZ_CASHZX010000001.1"/>
</dbReference>
<feature type="chain" id="PRO_5030668026" description="UrcA family protein" evidence="1">
    <location>
        <begin position="21"/>
        <end position="101"/>
    </location>
</feature>
<evidence type="ECO:0000313" key="2">
    <source>
        <dbReference type="EMBL" id="HEA16593.1"/>
    </source>
</evidence>
<protein>
    <recommendedName>
        <fullName evidence="3">UrcA family protein</fullName>
    </recommendedName>
</protein>
<dbReference type="EMBL" id="DRGM01000099">
    <property type="protein sequence ID" value="HEA16593.1"/>
    <property type="molecule type" value="Genomic_DNA"/>
</dbReference>
<comment type="caution">
    <text evidence="2">The sequence shown here is derived from an EMBL/GenBank/DDBJ whole genome shotgun (WGS) entry which is preliminary data.</text>
</comment>
<keyword evidence="1" id="KW-0732">Signal</keyword>
<gene>
    <name evidence="2" type="ORF">ENH88_09160</name>
</gene>